<dbReference type="EMBL" id="JAPFFF010000404">
    <property type="protein sequence ID" value="KAK8834466.1"/>
    <property type="molecule type" value="Genomic_DNA"/>
</dbReference>
<keyword evidence="1" id="KW-0809">Transit peptide</keyword>
<dbReference type="EMBL" id="JAPFFF010000014">
    <property type="protein sequence ID" value="KAK8871122.1"/>
    <property type="molecule type" value="Genomic_DNA"/>
</dbReference>
<accession>A0ABR2IZQ8</accession>
<comment type="function">
    <text evidence="1">Essential component of the TIM23 complex, a complex that mediates the translocation of transit peptide-containing proteins across the mitochondrial inner membrane.</text>
</comment>
<dbReference type="InterPro" id="IPR050365">
    <property type="entry name" value="TIM50"/>
</dbReference>
<dbReference type="Pfam" id="PF03031">
    <property type="entry name" value="NIF"/>
    <property type="match status" value="1"/>
</dbReference>
<dbReference type="InterPro" id="IPR004274">
    <property type="entry name" value="FCP1_dom"/>
</dbReference>
<keyword evidence="1" id="KW-0813">Transport</keyword>
<keyword evidence="5" id="KW-1185">Reference proteome</keyword>
<dbReference type="SUPFAM" id="SSF56784">
    <property type="entry name" value="HAD-like"/>
    <property type="match status" value="1"/>
</dbReference>
<reference evidence="4 5" key="1">
    <citation type="submission" date="2024-04" db="EMBL/GenBank/DDBJ databases">
        <title>Tritrichomonas musculus Genome.</title>
        <authorList>
            <person name="Alves-Ferreira E."/>
            <person name="Grigg M."/>
            <person name="Lorenzi H."/>
            <person name="Galac M."/>
        </authorList>
    </citation>
    <scope>NUCLEOTIDE SEQUENCE [LARGE SCALE GENOMIC DNA]</scope>
    <source>
        <strain evidence="4 5">EAF2021</strain>
    </source>
</reference>
<keyword evidence="1" id="KW-0653">Protein transport</keyword>
<evidence type="ECO:0000313" key="5">
    <source>
        <dbReference type="Proteomes" id="UP001470230"/>
    </source>
</evidence>
<evidence type="ECO:0000259" key="2">
    <source>
        <dbReference type="PROSITE" id="PS50969"/>
    </source>
</evidence>
<dbReference type="Proteomes" id="UP001470230">
    <property type="component" value="Unassembled WGS sequence"/>
</dbReference>
<dbReference type="PANTHER" id="PTHR12210">
    <property type="entry name" value="DULLARD PROTEIN PHOSPHATASE"/>
    <property type="match status" value="1"/>
</dbReference>
<name>A0ABR2IZQ8_9EUKA</name>
<comment type="similarity">
    <text evidence="1">Belongs to the TIM50 family.</text>
</comment>
<dbReference type="InterPro" id="IPR023214">
    <property type="entry name" value="HAD_sf"/>
</dbReference>
<evidence type="ECO:0000256" key="1">
    <source>
        <dbReference type="RuleBase" id="RU365079"/>
    </source>
</evidence>
<comment type="subcellular location">
    <subcellularLocation>
        <location evidence="1">Mitochondrion inner membrane</location>
        <topology evidence="1">Single-pass membrane protein</topology>
    </subcellularLocation>
</comment>
<dbReference type="Gene3D" id="3.40.50.1000">
    <property type="entry name" value="HAD superfamily/HAD-like"/>
    <property type="match status" value="1"/>
</dbReference>
<dbReference type="InterPro" id="IPR036412">
    <property type="entry name" value="HAD-like_sf"/>
</dbReference>
<dbReference type="CDD" id="cd07521">
    <property type="entry name" value="HAD_FCP1-like"/>
    <property type="match status" value="1"/>
</dbReference>
<gene>
    <name evidence="4" type="ORF">M9Y10_009035</name>
    <name evidence="3" type="ORF">M9Y10_030586</name>
</gene>
<evidence type="ECO:0000313" key="3">
    <source>
        <dbReference type="EMBL" id="KAK8834466.1"/>
    </source>
</evidence>
<protein>
    <recommendedName>
        <fullName evidence="1">Mitochondrial import inner membrane translocase subunit TIM50</fullName>
    </recommendedName>
</protein>
<sequence length="237" mass="27547">MNISFDCPSLFDSTTEKTRSAKHSFKNVRPGESKPIDMKKLYDYYDPQCRVPTMPPKMHKKALAVDLDETLIHSSDVRPRTSVQFFKLSEDLYFSVRPNAVKFLKKASKLFDLFIFTAGEQNYADPIINTLYPNIDDKHRLYRDSCKIIDGNICKDLRFFQRNLRKVILVDDKVDTFTFFPNNTISIKPWYDDQNDNVLLGTVLPLLKKCEASTDVRGPIEQYNISQDENGKKKKKK</sequence>
<keyword evidence="1" id="KW-0496">Mitochondrion</keyword>
<comment type="subunit">
    <text evidence="1">Component of the TIM23 complex.</text>
</comment>
<organism evidence="4 5">
    <name type="scientific">Tritrichomonas musculus</name>
    <dbReference type="NCBI Taxonomy" id="1915356"/>
    <lineage>
        <taxon>Eukaryota</taxon>
        <taxon>Metamonada</taxon>
        <taxon>Parabasalia</taxon>
        <taxon>Tritrichomonadida</taxon>
        <taxon>Tritrichomonadidae</taxon>
        <taxon>Tritrichomonas</taxon>
    </lineage>
</organism>
<comment type="caution">
    <text evidence="4">The sequence shown here is derived from an EMBL/GenBank/DDBJ whole genome shotgun (WGS) entry which is preliminary data.</text>
</comment>
<dbReference type="SMART" id="SM00577">
    <property type="entry name" value="CPDc"/>
    <property type="match status" value="1"/>
</dbReference>
<dbReference type="PROSITE" id="PS50969">
    <property type="entry name" value="FCP1"/>
    <property type="match status" value="1"/>
</dbReference>
<keyword evidence="1" id="KW-0811">Translocation</keyword>
<feature type="domain" description="FCP1 homology" evidence="2">
    <location>
        <begin position="56"/>
        <end position="210"/>
    </location>
</feature>
<proteinExistence type="inferred from homology"/>
<evidence type="ECO:0000313" key="4">
    <source>
        <dbReference type="EMBL" id="KAK8871122.1"/>
    </source>
</evidence>